<dbReference type="SUPFAM" id="SSF81321">
    <property type="entry name" value="Family A G protein-coupled receptor-like"/>
    <property type="match status" value="1"/>
</dbReference>
<accession>A0A812RAW9</accession>
<dbReference type="Proteomes" id="UP000604046">
    <property type="component" value="Unassembled WGS sequence"/>
</dbReference>
<proteinExistence type="predicted"/>
<evidence type="ECO:0000313" key="3">
    <source>
        <dbReference type="Proteomes" id="UP000604046"/>
    </source>
</evidence>
<comment type="caution">
    <text evidence="2">The sequence shown here is derived from an EMBL/GenBank/DDBJ whole genome shotgun (WGS) entry which is preliminary data.</text>
</comment>
<sequence length="370" mass="41513">MQPRKEPGPPLELLPWTAVACAACAVFSAGLLTAAYRDGGISEAWPSGEDTAAVRHHAASAVMLVFSAFVLEIGFLLTGVLFGRTNDQDLSGRMGNYRVMDSLLTLFEYSLKLAGGICIWKLDGFVHTDLWAVGGPRPVYFLRFLQWSIAVPVLILISNRAFLAQLGFRATLLRSLPSLVAVFLSVWLSWVMEVTTVYAWRWPCMFVSGFCFVVAEVDQLCDRATFGVQSCAVESHGHPERAQADESVLEQSDHRQCRHVELYGLKRCMVVYQRLRLLCFSFYTGVFMLGRFGLIGLQQEQYIYAYCDSTVKVLQGAILALIRGCEDAKTIHVWYAEAVAYKKDFDAILKLAHVPIFTMRTDLYFPAKNW</sequence>
<dbReference type="EMBL" id="CAJNDS010002317">
    <property type="protein sequence ID" value="CAE7428760.1"/>
    <property type="molecule type" value="Genomic_DNA"/>
</dbReference>
<protein>
    <submittedName>
        <fullName evidence="2">LuxQ protein</fullName>
    </submittedName>
</protein>
<gene>
    <name evidence="2" type="primary">luxQ</name>
    <name evidence="2" type="ORF">SNAT2548_LOCUS23312</name>
</gene>
<feature type="transmembrane region" description="Helical" evidence="1">
    <location>
        <begin position="175"/>
        <end position="192"/>
    </location>
</feature>
<keyword evidence="1" id="KW-0812">Transmembrane</keyword>
<dbReference type="Gene3D" id="1.20.1070.10">
    <property type="entry name" value="Rhodopsin 7-helix transmembrane proteins"/>
    <property type="match status" value="1"/>
</dbReference>
<evidence type="ECO:0000256" key="1">
    <source>
        <dbReference type="SAM" id="Phobius"/>
    </source>
</evidence>
<feature type="transmembrane region" description="Helical" evidence="1">
    <location>
        <begin position="275"/>
        <end position="297"/>
    </location>
</feature>
<reference evidence="2" key="1">
    <citation type="submission" date="2021-02" db="EMBL/GenBank/DDBJ databases">
        <authorList>
            <person name="Dougan E. K."/>
            <person name="Rhodes N."/>
            <person name="Thang M."/>
            <person name="Chan C."/>
        </authorList>
    </citation>
    <scope>NUCLEOTIDE SEQUENCE</scope>
</reference>
<dbReference type="OrthoDB" id="60033at2759"/>
<keyword evidence="1" id="KW-0472">Membrane</keyword>
<keyword evidence="3" id="KW-1185">Reference proteome</keyword>
<keyword evidence="1" id="KW-1133">Transmembrane helix</keyword>
<evidence type="ECO:0000313" key="2">
    <source>
        <dbReference type="EMBL" id="CAE7428760.1"/>
    </source>
</evidence>
<feature type="transmembrane region" description="Helical" evidence="1">
    <location>
        <begin position="103"/>
        <end position="122"/>
    </location>
</feature>
<dbReference type="AlphaFoldDB" id="A0A812RAW9"/>
<feature type="transmembrane region" description="Helical" evidence="1">
    <location>
        <begin position="56"/>
        <end position="82"/>
    </location>
</feature>
<name>A0A812RAW9_9DINO</name>
<feature type="transmembrane region" description="Helical" evidence="1">
    <location>
        <begin position="198"/>
        <end position="215"/>
    </location>
</feature>
<feature type="transmembrane region" description="Helical" evidence="1">
    <location>
        <begin position="142"/>
        <end position="163"/>
    </location>
</feature>
<organism evidence="2 3">
    <name type="scientific">Symbiodinium natans</name>
    <dbReference type="NCBI Taxonomy" id="878477"/>
    <lineage>
        <taxon>Eukaryota</taxon>
        <taxon>Sar</taxon>
        <taxon>Alveolata</taxon>
        <taxon>Dinophyceae</taxon>
        <taxon>Suessiales</taxon>
        <taxon>Symbiodiniaceae</taxon>
        <taxon>Symbiodinium</taxon>
    </lineage>
</organism>
<feature type="transmembrane region" description="Helical" evidence="1">
    <location>
        <begin position="12"/>
        <end position="36"/>
    </location>
</feature>